<gene>
    <name evidence="19" type="primary">LOC110986273</name>
</gene>
<evidence type="ECO:0000256" key="11">
    <source>
        <dbReference type="PIRSR" id="PIRSR001191-2"/>
    </source>
</evidence>
<feature type="binding site" evidence="12">
    <location>
        <position position="219"/>
    </location>
    <ligand>
        <name>Ca(2+)</name>
        <dbReference type="ChEBI" id="CHEBI:29108"/>
        <label>1</label>
    </ligand>
</feature>
<dbReference type="GO" id="GO:0008270">
    <property type="term" value="F:zinc ion binding"/>
    <property type="evidence" value="ECO:0007669"/>
    <property type="project" value="InterPro"/>
</dbReference>
<dbReference type="RefSeq" id="XP_022103712.1">
    <property type="nucleotide sequence ID" value="XM_022248020.1"/>
</dbReference>
<feature type="modified residue" description="Phosphotyrosine; by PKDCC" evidence="13">
    <location>
        <position position="401"/>
    </location>
</feature>
<dbReference type="SUPFAM" id="SSF50923">
    <property type="entry name" value="Hemopexin-like domain"/>
    <property type="match status" value="1"/>
</dbReference>
<dbReference type="OMA" id="CPKDSCN"/>
<feature type="repeat" description="Hemopexin" evidence="15">
    <location>
        <begin position="413"/>
        <end position="461"/>
    </location>
</feature>
<feature type="binding site" evidence="11">
    <location>
        <position position="243"/>
    </location>
    <ligand>
        <name>Zn(2+)</name>
        <dbReference type="ChEBI" id="CHEBI:29105"/>
        <label>2</label>
        <note>catalytic</note>
    </ligand>
</feature>
<dbReference type="FunFam" id="2.110.10.10:FF:000005">
    <property type="entry name" value="Stromelysin-3 preproprotein"/>
    <property type="match status" value="1"/>
</dbReference>
<dbReference type="OrthoDB" id="406838at2759"/>
<dbReference type="Pfam" id="PF00045">
    <property type="entry name" value="Hemopexin"/>
    <property type="match status" value="3"/>
</dbReference>
<dbReference type="PROSITE" id="PS51642">
    <property type="entry name" value="HEMOPEXIN_2"/>
    <property type="match status" value="3"/>
</dbReference>
<dbReference type="PRINTS" id="PR00138">
    <property type="entry name" value="MATRIXIN"/>
</dbReference>
<feature type="binding site" evidence="12">
    <location>
        <position position="419"/>
    </location>
    <ligand>
        <name>Ca(2+)</name>
        <dbReference type="ChEBI" id="CHEBI:29108"/>
        <label>5</label>
    </ligand>
</feature>
<evidence type="ECO:0000256" key="8">
    <source>
        <dbReference type="ARBA" id="ARBA00023049"/>
    </source>
</evidence>
<evidence type="ECO:0000259" key="17">
    <source>
        <dbReference type="SMART" id="SM00235"/>
    </source>
</evidence>
<dbReference type="AlphaFoldDB" id="A0A8B7ZFD8"/>
<feature type="binding site" evidence="11">
    <location>
        <position position="249"/>
    </location>
    <ligand>
        <name>Zn(2+)</name>
        <dbReference type="ChEBI" id="CHEBI:29105"/>
        <label>2</label>
        <note>catalytic</note>
    </ligand>
</feature>
<evidence type="ECO:0000256" key="13">
    <source>
        <dbReference type="PIRSR" id="PIRSR621190-4"/>
    </source>
</evidence>
<dbReference type="PROSITE" id="PS00546">
    <property type="entry name" value="CYSTEINE_SWITCH"/>
    <property type="match status" value="1"/>
</dbReference>
<organism evidence="18 19">
    <name type="scientific">Acanthaster planci</name>
    <name type="common">Crown-of-thorns starfish</name>
    <dbReference type="NCBI Taxonomy" id="133434"/>
    <lineage>
        <taxon>Eukaryota</taxon>
        <taxon>Metazoa</taxon>
        <taxon>Echinodermata</taxon>
        <taxon>Eleutherozoa</taxon>
        <taxon>Asterozoa</taxon>
        <taxon>Asteroidea</taxon>
        <taxon>Valvatacea</taxon>
        <taxon>Valvatida</taxon>
        <taxon>Acanthasteridae</taxon>
        <taxon>Acanthaster</taxon>
    </lineage>
</organism>
<dbReference type="KEGG" id="aplc:110986273"/>
<dbReference type="GO" id="GO:0005615">
    <property type="term" value="C:extracellular space"/>
    <property type="evidence" value="ECO:0007669"/>
    <property type="project" value="TreeGrafter"/>
</dbReference>
<dbReference type="InterPro" id="IPR024079">
    <property type="entry name" value="MetalloPept_cat_dom_sf"/>
</dbReference>
<dbReference type="CDD" id="cd04278">
    <property type="entry name" value="ZnMc_MMP"/>
    <property type="match status" value="1"/>
</dbReference>
<dbReference type="GO" id="GO:0030198">
    <property type="term" value="P:extracellular matrix organization"/>
    <property type="evidence" value="ECO:0007669"/>
    <property type="project" value="TreeGrafter"/>
</dbReference>
<dbReference type="InterPro" id="IPR021190">
    <property type="entry name" value="Pept_M10A"/>
</dbReference>
<comment type="similarity">
    <text evidence="1">Belongs to the peptidase M10A family.</text>
</comment>
<evidence type="ECO:0000256" key="16">
    <source>
        <dbReference type="SAM" id="SignalP"/>
    </source>
</evidence>
<dbReference type="PANTHER" id="PTHR10201:SF294">
    <property type="entry name" value="MATRIX METALLOPROTEINASE 16"/>
    <property type="match status" value="1"/>
</dbReference>
<name>A0A8B7ZFD8_ACAPL</name>
<evidence type="ECO:0000256" key="1">
    <source>
        <dbReference type="ARBA" id="ARBA00010370"/>
    </source>
</evidence>
<evidence type="ECO:0000256" key="14">
    <source>
        <dbReference type="PIRSR" id="PIRSR621190-5"/>
    </source>
</evidence>
<reference evidence="19" key="1">
    <citation type="submission" date="2025-08" db="UniProtKB">
        <authorList>
            <consortium name="RefSeq"/>
        </authorList>
    </citation>
    <scope>IDENTIFICATION</scope>
</reference>
<feature type="signal peptide" evidence="16">
    <location>
        <begin position="1"/>
        <end position="24"/>
    </location>
</feature>
<dbReference type="InterPro" id="IPR002477">
    <property type="entry name" value="Peptidoglycan-bd-like"/>
</dbReference>
<feature type="binding site" evidence="11">
    <location>
        <position position="239"/>
    </location>
    <ligand>
        <name>Zn(2+)</name>
        <dbReference type="ChEBI" id="CHEBI:29105"/>
        <label>2</label>
        <note>catalytic</note>
    </ligand>
</feature>
<evidence type="ECO:0000256" key="10">
    <source>
        <dbReference type="PIRSR" id="PIRSR001191-1"/>
    </source>
</evidence>
<comment type="cofactor">
    <cofactor evidence="12">
        <name>Ca(2+)</name>
        <dbReference type="ChEBI" id="CHEBI:29108"/>
    </cofactor>
    <text evidence="12">Can bind about 5 Ca(2+) ions per subunit.</text>
</comment>
<dbReference type="SMART" id="SM00120">
    <property type="entry name" value="HX"/>
    <property type="match status" value="4"/>
</dbReference>
<dbReference type="SMART" id="SM00235">
    <property type="entry name" value="ZnMc"/>
    <property type="match status" value="1"/>
</dbReference>
<dbReference type="Pfam" id="PF00413">
    <property type="entry name" value="Peptidase_M10"/>
    <property type="match status" value="1"/>
</dbReference>
<keyword evidence="9" id="KW-0865">Zymogen</keyword>
<feature type="binding site" evidence="12">
    <location>
        <position position="193"/>
    </location>
    <ligand>
        <name>Ca(2+)</name>
        <dbReference type="ChEBI" id="CHEBI:29108"/>
        <label>3</label>
    </ligand>
</feature>
<feature type="binding site" evidence="12">
    <location>
        <position position="200"/>
    </location>
    <ligand>
        <name>Zn(2+)</name>
        <dbReference type="ChEBI" id="CHEBI:29105"/>
        <label>1</label>
    </ligand>
</feature>
<feature type="binding site" description="in inhibited form" evidence="12">
    <location>
        <position position="96"/>
    </location>
    <ligand>
        <name>Zn(2+)</name>
        <dbReference type="ChEBI" id="CHEBI:29105"/>
        <label>2</label>
        <note>catalytic</note>
    </ligand>
</feature>
<evidence type="ECO:0000256" key="5">
    <source>
        <dbReference type="ARBA" id="ARBA00022737"/>
    </source>
</evidence>
<evidence type="ECO:0000256" key="15">
    <source>
        <dbReference type="PROSITE-ProRule" id="PRU01011"/>
    </source>
</evidence>
<feature type="repeat" description="Hemopexin" evidence="15">
    <location>
        <begin position="462"/>
        <end position="509"/>
    </location>
</feature>
<dbReference type="CDD" id="cd00094">
    <property type="entry name" value="HX"/>
    <property type="match status" value="1"/>
</dbReference>
<dbReference type="PIRSF" id="PIRSF001191">
    <property type="entry name" value="Peptidase_M10A_matrix"/>
    <property type="match status" value="1"/>
</dbReference>
<evidence type="ECO:0000256" key="3">
    <source>
        <dbReference type="ARBA" id="ARBA00022723"/>
    </source>
</evidence>
<dbReference type="Proteomes" id="UP000694845">
    <property type="component" value="Unplaced"/>
</dbReference>
<feature type="active site" evidence="10">
    <location>
        <position position="240"/>
    </location>
</feature>
<feature type="binding site" evidence="12">
    <location>
        <position position="257"/>
    </location>
    <ligand>
        <name>Zn(2+)</name>
        <dbReference type="ChEBI" id="CHEBI:29105"/>
        <label>2</label>
        <note>catalytic</note>
    </ligand>
</feature>
<comment type="cofactor">
    <cofactor evidence="12">
        <name>Zn(2+)</name>
        <dbReference type="ChEBI" id="CHEBI:29105"/>
    </cofactor>
    <text evidence="12">Binds 2 Zn(2+) ions per subunit.</text>
</comment>
<feature type="binding site" evidence="12">
    <location>
        <position position="370"/>
    </location>
    <ligand>
        <name>Ca(2+)</name>
        <dbReference type="ChEBI" id="CHEBI:29108"/>
        <label>4</label>
    </ligand>
</feature>
<evidence type="ECO:0000256" key="4">
    <source>
        <dbReference type="ARBA" id="ARBA00022729"/>
    </source>
</evidence>
<dbReference type="InterPro" id="IPR033739">
    <property type="entry name" value="M10A_MMP"/>
</dbReference>
<feature type="binding site" evidence="12">
    <location>
        <position position="221"/>
    </location>
    <ligand>
        <name>Ca(2+)</name>
        <dbReference type="ChEBI" id="CHEBI:29108"/>
        <label>1</label>
    </ligand>
</feature>
<dbReference type="GeneID" id="110986273"/>
<dbReference type="InterPro" id="IPR036365">
    <property type="entry name" value="PGBD-like_sf"/>
</dbReference>
<evidence type="ECO:0000313" key="18">
    <source>
        <dbReference type="Proteomes" id="UP000694845"/>
    </source>
</evidence>
<keyword evidence="3 11" id="KW-0479">Metal-binding</keyword>
<dbReference type="InterPro" id="IPR000585">
    <property type="entry name" value="Hemopexin-like_dom"/>
</dbReference>
<feature type="short sequence motif" description="Cysteine switch" evidence="14">
    <location>
        <begin position="94"/>
        <end position="106"/>
    </location>
</feature>
<feature type="binding site" evidence="12">
    <location>
        <position position="187"/>
    </location>
    <ligand>
        <name>Zn(2+)</name>
        <dbReference type="ChEBI" id="CHEBI:29105"/>
        <label>1</label>
    </ligand>
</feature>
<dbReference type="GO" id="GO:0031012">
    <property type="term" value="C:extracellular matrix"/>
    <property type="evidence" value="ECO:0007669"/>
    <property type="project" value="InterPro"/>
</dbReference>
<feature type="binding site" evidence="12">
    <location>
        <position position="216"/>
    </location>
    <ligand>
        <name>Zn(2+)</name>
        <dbReference type="ChEBI" id="CHEBI:29105"/>
        <label>1</label>
    </ligand>
</feature>
<protein>
    <submittedName>
        <fullName evidence="19">Matrix metalloproteinase-24-like</fullName>
    </submittedName>
</protein>
<feature type="domain" description="Peptidase metallopeptidase" evidence="17">
    <location>
        <begin position="121"/>
        <end position="284"/>
    </location>
</feature>
<proteinExistence type="inferred from homology"/>
<keyword evidence="8" id="KW-0482">Metalloprotease</keyword>
<dbReference type="SUPFAM" id="SSF47090">
    <property type="entry name" value="PGBD-like"/>
    <property type="match status" value="1"/>
</dbReference>
<dbReference type="FunFam" id="3.40.390.10:FF:000068">
    <property type="entry name" value="Predicted protein"/>
    <property type="match status" value="1"/>
</dbReference>
<dbReference type="SUPFAM" id="SSF55486">
    <property type="entry name" value="Metalloproteases ('zincins'), catalytic domain"/>
    <property type="match status" value="1"/>
</dbReference>
<dbReference type="PANTHER" id="PTHR10201">
    <property type="entry name" value="MATRIX METALLOPROTEINASE"/>
    <property type="match status" value="1"/>
</dbReference>
<dbReference type="InterPro" id="IPR006026">
    <property type="entry name" value="Peptidase_Metallo"/>
</dbReference>
<feature type="binding site" evidence="12">
    <location>
        <position position="185"/>
    </location>
    <ligand>
        <name>Zn(2+)</name>
        <dbReference type="ChEBI" id="CHEBI:29105"/>
        <label>1</label>
    </ligand>
</feature>
<feature type="binding site" evidence="12">
    <location>
        <position position="175"/>
    </location>
    <ligand>
        <name>Ca(2+)</name>
        <dbReference type="ChEBI" id="CHEBI:29108"/>
        <label>2</label>
    </ligand>
</feature>
<accession>A0A8B7ZFD8</accession>
<keyword evidence="12" id="KW-0106">Calcium</keyword>
<feature type="chain" id="PRO_5034459136" evidence="16">
    <location>
        <begin position="25"/>
        <end position="552"/>
    </location>
</feature>
<dbReference type="GO" id="GO:0004222">
    <property type="term" value="F:metalloendopeptidase activity"/>
    <property type="evidence" value="ECO:0007669"/>
    <property type="project" value="InterPro"/>
</dbReference>
<keyword evidence="5" id="KW-0677">Repeat</keyword>
<keyword evidence="7 11" id="KW-0862">Zinc</keyword>
<dbReference type="Gene3D" id="2.110.10.10">
    <property type="entry name" value="Hemopexin-like domain"/>
    <property type="match status" value="1"/>
</dbReference>
<dbReference type="GO" id="GO:0030574">
    <property type="term" value="P:collagen catabolic process"/>
    <property type="evidence" value="ECO:0007669"/>
    <property type="project" value="TreeGrafter"/>
</dbReference>
<evidence type="ECO:0000256" key="12">
    <source>
        <dbReference type="PIRSR" id="PIRSR621190-2"/>
    </source>
</evidence>
<evidence type="ECO:0000256" key="9">
    <source>
        <dbReference type="ARBA" id="ARBA00023145"/>
    </source>
</evidence>
<evidence type="ECO:0000313" key="19">
    <source>
        <dbReference type="RefSeq" id="XP_022103712.1"/>
    </source>
</evidence>
<keyword evidence="4 16" id="KW-0732">Signal</keyword>
<feature type="binding site" evidence="12">
    <location>
        <position position="214"/>
    </location>
    <ligand>
        <name>Ca(2+)</name>
        <dbReference type="ChEBI" id="CHEBI:29108"/>
        <label>2</label>
    </ligand>
</feature>
<dbReference type="InterPro" id="IPR021158">
    <property type="entry name" value="Pept_M10A_Zn_BS"/>
</dbReference>
<dbReference type="InterPro" id="IPR018487">
    <property type="entry name" value="Hemopexin-like_repeat"/>
</dbReference>
<dbReference type="InterPro" id="IPR036375">
    <property type="entry name" value="Hemopexin-like_dom_sf"/>
</dbReference>
<feature type="binding site" evidence="12">
    <location>
        <position position="192"/>
    </location>
    <ligand>
        <name>Ca(2+)</name>
        <dbReference type="ChEBI" id="CHEBI:29108"/>
        <label>3</label>
    </ligand>
</feature>
<keyword evidence="18" id="KW-1185">Reference proteome</keyword>
<feature type="repeat" description="Hemopexin" evidence="15">
    <location>
        <begin position="366"/>
        <end position="412"/>
    </location>
</feature>
<dbReference type="InterPro" id="IPR001818">
    <property type="entry name" value="Pept_M10_metallopeptidase"/>
</dbReference>
<sequence>MSRGINENLWRAVWVVFCAALVTSFPTISDDPEVAEATFRYLTSYGYMNPPASEEGDIATITDVESAIRRVQYFANLPETGTVDAATLEVMKGPRCGVPDPVGRSVNGTVLGGRLRRYAHTGGKWNKRDLTYRILNSPPELSYSQVVETIREAFKLWSDITPLSFYEVTGANYADIYLRFAPYNHGDQFPFDGPGGTLAHAYPPLSGFGDLDGDVHFDDSETFTIGTYDGVNLLQVAAHEIGHSLGLSHSSVQGALMQPFFPGYDPNFKLHYDDILGIQTIYGSGGPQPGPNPDPTYRPVPDPTEVPVTVPKPDRDTCNKAFTTMTLIRGEIFGFRGARYWRIAREGQLISSPEGDKNKYFWVGLPPRIDAGYERWHDQKTLFFKGNQHWLFDGITLQDGYPRLISDLSRDLPVDIDAAMTWKEYSKTYFFKGDMVWRFDEATQTVDPNWPYRIKDIFPGVPSNLGSAFRGRDGNGYFIRGRKYWRYNDTARAVDPGFPRYFGSDFLNCNLEAIMEDEAREAAEQPNGAVGMKGVTGALTVVGLAVAWLMSL</sequence>
<feature type="binding site" evidence="12">
    <location>
        <position position="221"/>
    </location>
    <ligand>
        <name>Ca(2+)</name>
        <dbReference type="ChEBI" id="CHEBI:29108"/>
        <label>3</label>
    </ligand>
</feature>
<dbReference type="Pfam" id="PF01471">
    <property type="entry name" value="PG_binding_1"/>
    <property type="match status" value="1"/>
</dbReference>
<keyword evidence="6" id="KW-0378">Hydrolase</keyword>
<feature type="binding site" evidence="12">
    <location>
        <position position="218"/>
    </location>
    <ligand>
        <name>Ca(2+)</name>
        <dbReference type="ChEBI" id="CHEBI:29108"/>
        <label>3</label>
    </ligand>
</feature>
<keyword evidence="2" id="KW-0645">Protease</keyword>
<evidence type="ECO:0000256" key="7">
    <source>
        <dbReference type="ARBA" id="ARBA00022833"/>
    </source>
</evidence>
<evidence type="ECO:0000256" key="2">
    <source>
        <dbReference type="ARBA" id="ARBA00022670"/>
    </source>
</evidence>
<dbReference type="GO" id="GO:0006508">
    <property type="term" value="P:proteolysis"/>
    <property type="evidence" value="ECO:0007669"/>
    <property type="project" value="UniProtKB-KW"/>
</dbReference>
<evidence type="ECO:0000256" key="6">
    <source>
        <dbReference type="ARBA" id="ARBA00022801"/>
    </source>
</evidence>
<dbReference type="Gene3D" id="3.40.390.10">
    <property type="entry name" value="Collagenase (Catalytic Domain)"/>
    <property type="match status" value="1"/>
</dbReference>